<comment type="caution">
    <text evidence="1">The sequence shown here is derived from an EMBL/GenBank/DDBJ whole genome shotgun (WGS) entry which is preliminary data.</text>
</comment>
<protein>
    <submittedName>
        <fullName evidence="1">Uncharacterized protein</fullName>
    </submittedName>
</protein>
<evidence type="ECO:0000313" key="1">
    <source>
        <dbReference type="EMBL" id="KAF9974158.1"/>
    </source>
</evidence>
<keyword evidence="2" id="KW-1185">Reference proteome</keyword>
<gene>
    <name evidence="1" type="ORF">BGZ65_008881</name>
</gene>
<dbReference type="EMBL" id="JAAAHW010004465">
    <property type="protein sequence ID" value="KAF9974158.1"/>
    <property type="molecule type" value="Genomic_DNA"/>
</dbReference>
<proteinExistence type="predicted"/>
<evidence type="ECO:0000313" key="2">
    <source>
        <dbReference type="Proteomes" id="UP000749646"/>
    </source>
</evidence>
<name>A0A9P6M7Z4_9FUNG</name>
<sequence length="233" mass="26590">MLERHQQTLNRQAVLENRIQAVMKQNYELHEYPIPRRDKFTRLLTKQFRLYFLCECGEHTIGTGRGNLPNRIHLAKHEGYDLDQPNAFFEQYGSYVLAIMKFLKYGATAAGVVVPPLALFKVVEGLDSIVKSLKITADGISTLVDETIKHIQELQGSTQAGVKPETGPTRLEDIEALEGADLRQLQLYLSGKDKGRVLGDLFRICTPEGHVKWVCIDHYNENYRKAAMQRFKD</sequence>
<organism evidence="1 2">
    <name type="scientific">Modicella reniformis</name>
    <dbReference type="NCBI Taxonomy" id="1440133"/>
    <lineage>
        <taxon>Eukaryota</taxon>
        <taxon>Fungi</taxon>
        <taxon>Fungi incertae sedis</taxon>
        <taxon>Mucoromycota</taxon>
        <taxon>Mortierellomycotina</taxon>
        <taxon>Mortierellomycetes</taxon>
        <taxon>Mortierellales</taxon>
        <taxon>Mortierellaceae</taxon>
        <taxon>Modicella</taxon>
    </lineage>
</organism>
<accession>A0A9P6M7Z4</accession>
<feature type="non-terminal residue" evidence="1">
    <location>
        <position position="233"/>
    </location>
</feature>
<dbReference type="Proteomes" id="UP000749646">
    <property type="component" value="Unassembled WGS sequence"/>
</dbReference>
<dbReference type="OrthoDB" id="2371100at2759"/>
<reference evidence="1" key="1">
    <citation type="journal article" date="2020" name="Fungal Divers.">
        <title>Resolving the Mortierellaceae phylogeny through synthesis of multi-gene phylogenetics and phylogenomics.</title>
        <authorList>
            <person name="Vandepol N."/>
            <person name="Liber J."/>
            <person name="Desiro A."/>
            <person name="Na H."/>
            <person name="Kennedy M."/>
            <person name="Barry K."/>
            <person name="Grigoriev I.V."/>
            <person name="Miller A.N."/>
            <person name="O'Donnell K."/>
            <person name="Stajich J.E."/>
            <person name="Bonito G."/>
        </authorList>
    </citation>
    <scope>NUCLEOTIDE SEQUENCE</scope>
    <source>
        <strain evidence="1">MES-2147</strain>
    </source>
</reference>
<dbReference type="AlphaFoldDB" id="A0A9P6M7Z4"/>